<comment type="catalytic activity">
    <reaction evidence="1">
        <text>S-ubiquitinyl-[E2 ubiquitin-conjugating enzyme]-L-cysteine + [acceptor protein]-L-lysine = [E2 ubiquitin-conjugating enzyme]-L-cysteine + N(6)-ubiquitinyl-[acceptor protein]-L-lysine.</text>
        <dbReference type="EC" id="2.3.2.27"/>
    </reaction>
</comment>
<gene>
    <name evidence="14" type="ORF">GpartN1_g2151.t1</name>
</gene>
<proteinExistence type="predicted"/>
<sequence length="136" mass="15350">MQLFSSILACRVVQLACWLSILTTAFRQRTSSRLFPKTKALKRKYSKLIQRLELVAPEKSPTHGSKESCVICLESLSNAHYLVRTVPCGHTFHSICLDNWVIHVFSMAVKPQSLLDISWSPPILSCPICKQNIPIV</sequence>
<keyword evidence="10" id="KW-1133">Transmembrane helix</keyword>
<dbReference type="EC" id="2.3.2.27" evidence="3"/>
<keyword evidence="6" id="KW-0479">Metal-binding</keyword>
<evidence type="ECO:0000256" key="6">
    <source>
        <dbReference type="ARBA" id="ARBA00022723"/>
    </source>
</evidence>
<evidence type="ECO:0000256" key="12">
    <source>
        <dbReference type="PROSITE-ProRule" id="PRU00175"/>
    </source>
</evidence>
<dbReference type="PANTHER" id="PTHR45977:SF4">
    <property type="entry name" value="RING-TYPE DOMAIN-CONTAINING PROTEIN"/>
    <property type="match status" value="1"/>
</dbReference>
<evidence type="ECO:0000256" key="4">
    <source>
        <dbReference type="ARBA" id="ARBA00022679"/>
    </source>
</evidence>
<keyword evidence="15" id="KW-1185">Reference proteome</keyword>
<dbReference type="Proteomes" id="UP001061958">
    <property type="component" value="Unassembled WGS sequence"/>
</dbReference>
<dbReference type="InterPro" id="IPR001841">
    <property type="entry name" value="Znf_RING"/>
</dbReference>
<evidence type="ECO:0000256" key="3">
    <source>
        <dbReference type="ARBA" id="ARBA00012483"/>
    </source>
</evidence>
<feature type="domain" description="RING-type" evidence="13">
    <location>
        <begin position="69"/>
        <end position="130"/>
    </location>
</feature>
<organism evidence="14 15">
    <name type="scientific">Galdieria partita</name>
    <dbReference type="NCBI Taxonomy" id="83374"/>
    <lineage>
        <taxon>Eukaryota</taxon>
        <taxon>Rhodophyta</taxon>
        <taxon>Bangiophyceae</taxon>
        <taxon>Galdieriales</taxon>
        <taxon>Galdieriaceae</taxon>
        <taxon>Galdieria</taxon>
    </lineage>
</organism>
<dbReference type="Gene3D" id="3.30.40.10">
    <property type="entry name" value="Zinc/RING finger domain, C3HC4 (zinc finger)"/>
    <property type="match status" value="1"/>
</dbReference>
<accession>A0A9C7UPB9</accession>
<evidence type="ECO:0000256" key="2">
    <source>
        <dbReference type="ARBA" id="ARBA00004141"/>
    </source>
</evidence>
<dbReference type="InterPro" id="IPR013083">
    <property type="entry name" value="Znf_RING/FYVE/PHD"/>
</dbReference>
<evidence type="ECO:0000313" key="15">
    <source>
        <dbReference type="Proteomes" id="UP001061958"/>
    </source>
</evidence>
<keyword evidence="4" id="KW-0808">Transferase</keyword>
<evidence type="ECO:0000256" key="1">
    <source>
        <dbReference type="ARBA" id="ARBA00000900"/>
    </source>
</evidence>
<name>A0A9C7UPB9_9RHOD</name>
<dbReference type="OrthoDB" id="9984778at2759"/>
<evidence type="ECO:0000256" key="8">
    <source>
        <dbReference type="ARBA" id="ARBA00022786"/>
    </source>
</evidence>
<keyword evidence="8" id="KW-0833">Ubl conjugation pathway</keyword>
<dbReference type="SUPFAM" id="SSF57850">
    <property type="entry name" value="RING/U-box"/>
    <property type="match status" value="1"/>
</dbReference>
<dbReference type="GO" id="GO:0016567">
    <property type="term" value="P:protein ubiquitination"/>
    <property type="evidence" value="ECO:0007669"/>
    <property type="project" value="TreeGrafter"/>
</dbReference>
<dbReference type="SMART" id="SM00184">
    <property type="entry name" value="RING"/>
    <property type="match status" value="1"/>
</dbReference>
<evidence type="ECO:0000256" key="9">
    <source>
        <dbReference type="ARBA" id="ARBA00022833"/>
    </source>
</evidence>
<dbReference type="Pfam" id="PF13639">
    <property type="entry name" value="zf-RING_2"/>
    <property type="match status" value="1"/>
</dbReference>
<evidence type="ECO:0000256" key="5">
    <source>
        <dbReference type="ARBA" id="ARBA00022692"/>
    </source>
</evidence>
<keyword evidence="7 12" id="KW-0863">Zinc-finger</keyword>
<reference evidence="14" key="2">
    <citation type="submission" date="2022-01" db="EMBL/GenBank/DDBJ databases">
        <authorList>
            <person name="Hirooka S."/>
            <person name="Miyagishima S.Y."/>
        </authorList>
    </citation>
    <scope>NUCLEOTIDE SEQUENCE</scope>
    <source>
        <strain evidence="14">NBRC 102759</strain>
    </source>
</reference>
<evidence type="ECO:0000256" key="7">
    <source>
        <dbReference type="ARBA" id="ARBA00022771"/>
    </source>
</evidence>
<dbReference type="GO" id="GO:0008270">
    <property type="term" value="F:zinc ion binding"/>
    <property type="evidence" value="ECO:0007669"/>
    <property type="project" value="UniProtKB-KW"/>
</dbReference>
<dbReference type="AlphaFoldDB" id="A0A9C7UPB9"/>
<dbReference type="GO" id="GO:0061630">
    <property type="term" value="F:ubiquitin protein ligase activity"/>
    <property type="evidence" value="ECO:0007669"/>
    <property type="project" value="UniProtKB-EC"/>
</dbReference>
<evidence type="ECO:0000313" key="14">
    <source>
        <dbReference type="EMBL" id="GJQ10360.1"/>
    </source>
</evidence>
<evidence type="ECO:0000256" key="11">
    <source>
        <dbReference type="ARBA" id="ARBA00023136"/>
    </source>
</evidence>
<dbReference type="EMBL" id="BQMJ01000015">
    <property type="protein sequence ID" value="GJQ10360.1"/>
    <property type="molecule type" value="Genomic_DNA"/>
</dbReference>
<dbReference type="GO" id="GO:0006511">
    <property type="term" value="P:ubiquitin-dependent protein catabolic process"/>
    <property type="evidence" value="ECO:0007669"/>
    <property type="project" value="TreeGrafter"/>
</dbReference>
<dbReference type="PROSITE" id="PS50089">
    <property type="entry name" value="ZF_RING_2"/>
    <property type="match status" value="1"/>
</dbReference>
<comment type="subcellular location">
    <subcellularLocation>
        <location evidence="2">Membrane</location>
        <topology evidence="2">Multi-pass membrane protein</topology>
    </subcellularLocation>
</comment>
<keyword evidence="9" id="KW-0862">Zinc</keyword>
<evidence type="ECO:0000259" key="13">
    <source>
        <dbReference type="PROSITE" id="PS50089"/>
    </source>
</evidence>
<keyword evidence="11" id="KW-0472">Membrane</keyword>
<keyword evidence="5" id="KW-0812">Transmembrane</keyword>
<reference evidence="14" key="1">
    <citation type="journal article" date="2022" name="Proc. Natl. Acad. Sci. U.S.A.">
        <title>Life cycle and functional genomics of the unicellular red alga Galdieria for elucidating algal and plant evolution and industrial use.</title>
        <authorList>
            <person name="Hirooka S."/>
            <person name="Itabashi T."/>
            <person name="Ichinose T.M."/>
            <person name="Onuma R."/>
            <person name="Fujiwara T."/>
            <person name="Yamashita S."/>
            <person name="Jong L.W."/>
            <person name="Tomita R."/>
            <person name="Iwane A.H."/>
            <person name="Miyagishima S.Y."/>
        </authorList>
    </citation>
    <scope>NUCLEOTIDE SEQUENCE</scope>
    <source>
        <strain evidence="14">NBRC 102759</strain>
    </source>
</reference>
<protein>
    <recommendedName>
        <fullName evidence="3">RING-type E3 ubiquitin transferase</fullName>
        <ecNumber evidence="3">2.3.2.27</ecNumber>
    </recommendedName>
</protein>
<dbReference type="PANTHER" id="PTHR45977">
    <property type="entry name" value="TARGET OF ERK KINASE MPK-1"/>
    <property type="match status" value="1"/>
</dbReference>
<comment type="caution">
    <text evidence="14">The sequence shown here is derived from an EMBL/GenBank/DDBJ whole genome shotgun (WGS) entry which is preliminary data.</text>
</comment>
<dbReference type="GO" id="GO:0016020">
    <property type="term" value="C:membrane"/>
    <property type="evidence" value="ECO:0007669"/>
    <property type="project" value="UniProtKB-SubCell"/>
</dbReference>
<evidence type="ECO:0000256" key="10">
    <source>
        <dbReference type="ARBA" id="ARBA00022989"/>
    </source>
</evidence>